<keyword evidence="1" id="KW-0245">EGF-like domain</keyword>
<protein>
    <recommendedName>
        <fullName evidence="2">EGF-like domain-containing protein</fullName>
    </recommendedName>
</protein>
<dbReference type="AlphaFoldDB" id="A0A2G9TKH3"/>
<dbReference type="PANTHER" id="PTHR47324">
    <property type="entry name" value="PROTEIN IRG-7-RELATED"/>
    <property type="match status" value="1"/>
</dbReference>
<proteinExistence type="predicted"/>
<feature type="non-terminal residue" evidence="3">
    <location>
        <position position="58"/>
    </location>
</feature>
<dbReference type="PROSITE" id="PS01186">
    <property type="entry name" value="EGF_2"/>
    <property type="match status" value="1"/>
</dbReference>
<comment type="caution">
    <text evidence="1">Lacks conserved residue(s) required for the propagation of feature annotation.</text>
</comment>
<dbReference type="SUPFAM" id="SSF57196">
    <property type="entry name" value="EGF/Laminin"/>
    <property type="match status" value="1"/>
</dbReference>
<evidence type="ECO:0000313" key="3">
    <source>
        <dbReference type="EMBL" id="PIO58494.1"/>
    </source>
</evidence>
<dbReference type="InterPro" id="IPR000742">
    <property type="entry name" value="EGF"/>
</dbReference>
<organism evidence="3 4">
    <name type="scientific">Teladorsagia circumcincta</name>
    <name type="common">Brown stomach worm</name>
    <name type="synonym">Ostertagia circumcincta</name>
    <dbReference type="NCBI Taxonomy" id="45464"/>
    <lineage>
        <taxon>Eukaryota</taxon>
        <taxon>Metazoa</taxon>
        <taxon>Ecdysozoa</taxon>
        <taxon>Nematoda</taxon>
        <taxon>Chromadorea</taxon>
        <taxon>Rhabditida</taxon>
        <taxon>Rhabditina</taxon>
        <taxon>Rhabditomorpha</taxon>
        <taxon>Strongyloidea</taxon>
        <taxon>Trichostrongylidae</taxon>
        <taxon>Teladorsagia</taxon>
    </lineage>
</organism>
<evidence type="ECO:0000256" key="1">
    <source>
        <dbReference type="PROSITE-ProRule" id="PRU00076"/>
    </source>
</evidence>
<name>A0A2G9TKH3_TELCI</name>
<sequence>MCYNGGTPAGENCQCPIGWTGAFCELAKCTSKGPNPEYLRTNVDMVFVLELTQQAHAQ</sequence>
<accession>A0A2G9TKH3</accession>
<evidence type="ECO:0000313" key="4">
    <source>
        <dbReference type="Proteomes" id="UP000230423"/>
    </source>
</evidence>
<dbReference type="Proteomes" id="UP000230423">
    <property type="component" value="Unassembled WGS sequence"/>
</dbReference>
<dbReference type="InterPro" id="IPR053295">
    <property type="entry name" value="Innate_immunity_reg"/>
</dbReference>
<dbReference type="Gene3D" id="2.10.25.10">
    <property type="entry name" value="Laminin"/>
    <property type="match status" value="1"/>
</dbReference>
<dbReference type="EMBL" id="KZ360982">
    <property type="protein sequence ID" value="PIO58494.1"/>
    <property type="molecule type" value="Genomic_DNA"/>
</dbReference>
<feature type="disulfide bond" evidence="1">
    <location>
        <begin position="15"/>
        <end position="24"/>
    </location>
</feature>
<keyword evidence="1" id="KW-1015">Disulfide bond</keyword>
<evidence type="ECO:0000259" key="2">
    <source>
        <dbReference type="PROSITE" id="PS50026"/>
    </source>
</evidence>
<gene>
    <name evidence="3" type="ORF">TELCIR_20070</name>
</gene>
<dbReference type="OrthoDB" id="5836209at2759"/>
<reference evidence="3 4" key="1">
    <citation type="submission" date="2015-09" db="EMBL/GenBank/DDBJ databases">
        <title>Draft genome of the parasitic nematode Teladorsagia circumcincta isolate WARC Sus (inbred).</title>
        <authorList>
            <person name="Mitreva M."/>
        </authorList>
    </citation>
    <scope>NUCLEOTIDE SEQUENCE [LARGE SCALE GENOMIC DNA]</scope>
    <source>
        <strain evidence="3 4">S</strain>
    </source>
</reference>
<feature type="domain" description="EGF-like" evidence="2">
    <location>
        <begin position="1"/>
        <end position="25"/>
    </location>
</feature>
<dbReference type="PROSITE" id="PS50026">
    <property type="entry name" value="EGF_3"/>
    <property type="match status" value="1"/>
</dbReference>
<dbReference type="PROSITE" id="PS00022">
    <property type="entry name" value="EGF_1"/>
    <property type="match status" value="1"/>
</dbReference>
<dbReference type="PANTHER" id="PTHR47324:SF1">
    <property type="entry name" value="EGF-LIKE DOMAIN-CONTAINING PROTEIN-RELATED"/>
    <property type="match status" value="1"/>
</dbReference>
<keyword evidence="4" id="KW-1185">Reference proteome</keyword>